<feature type="transmembrane region" description="Helical" evidence="1">
    <location>
        <begin position="62"/>
        <end position="84"/>
    </location>
</feature>
<dbReference type="Proteomes" id="UP000620124">
    <property type="component" value="Unassembled WGS sequence"/>
</dbReference>
<proteinExistence type="predicted"/>
<sequence>MFRRITIGVLTIRPLDQVPRLFALYAVPSFVLAVIMFTMTLRKCGATILSLGRGRAPVIELFLRDGVFWFLALVLVSIVEIVLWDRARPTLAQIPVVPATSLIAVIGARIVLNIKYVASNANAAVATTAGPEPAGGPVRRAHAERVPWYLKTADTNSWEANTVDSNPV</sequence>
<accession>A0A8H6Y4M5</accession>
<keyword evidence="3" id="KW-1185">Reference proteome</keyword>
<gene>
    <name evidence="2" type="ORF">MVEN_01198600</name>
</gene>
<keyword evidence="1" id="KW-0472">Membrane</keyword>
<protein>
    <submittedName>
        <fullName evidence="2">Uncharacterized protein</fullName>
    </submittedName>
</protein>
<organism evidence="2 3">
    <name type="scientific">Mycena venus</name>
    <dbReference type="NCBI Taxonomy" id="2733690"/>
    <lineage>
        <taxon>Eukaryota</taxon>
        <taxon>Fungi</taxon>
        <taxon>Dikarya</taxon>
        <taxon>Basidiomycota</taxon>
        <taxon>Agaricomycotina</taxon>
        <taxon>Agaricomycetes</taxon>
        <taxon>Agaricomycetidae</taxon>
        <taxon>Agaricales</taxon>
        <taxon>Marasmiineae</taxon>
        <taxon>Mycenaceae</taxon>
        <taxon>Mycena</taxon>
    </lineage>
</organism>
<keyword evidence="1" id="KW-0812">Transmembrane</keyword>
<evidence type="ECO:0000313" key="3">
    <source>
        <dbReference type="Proteomes" id="UP000620124"/>
    </source>
</evidence>
<evidence type="ECO:0000256" key="1">
    <source>
        <dbReference type="SAM" id="Phobius"/>
    </source>
</evidence>
<dbReference type="EMBL" id="JACAZI010000009">
    <property type="protein sequence ID" value="KAF7352349.1"/>
    <property type="molecule type" value="Genomic_DNA"/>
</dbReference>
<evidence type="ECO:0000313" key="2">
    <source>
        <dbReference type="EMBL" id="KAF7352349.1"/>
    </source>
</evidence>
<keyword evidence="1" id="KW-1133">Transmembrane helix</keyword>
<name>A0A8H6Y4M5_9AGAR</name>
<dbReference type="OrthoDB" id="2982596at2759"/>
<comment type="caution">
    <text evidence="2">The sequence shown here is derived from an EMBL/GenBank/DDBJ whole genome shotgun (WGS) entry which is preliminary data.</text>
</comment>
<feature type="transmembrane region" description="Helical" evidence="1">
    <location>
        <begin position="22"/>
        <end position="41"/>
    </location>
</feature>
<feature type="transmembrane region" description="Helical" evidence="1">
    <location>
        <begin position="90"/>
        <end position="112"/>
    </location>
</feature>
<dbReference type="AlphaFoldDB" id="A0A8H6Y4M5"/>
<reference evidence="2" key="1">
    <citation type="submission" date="2020-05" db="EMBL/GenBank/DDBJ databases">
        <title>Mycena genomes resolve the evolution of fungal bioluminescence.</title>
        <authorList>
            <person name="Tsai I.J."/>
        </authorList>
    </citation>
    <scope>NUCLEOTIDE SEQUENCE</scope>
    <source>
        <strain evidence="2">CCC161011</strain>
    </source>
</reference>